<dbReference type="GO" id="GO:0006508">
    <property type="term" value="P:proteolysis"/>
    <property type="evidence" value="ECO:0007669"/>
    <property type="project" value="InterPro"/>
</dbReference>
<dbReference type="GO" id="GO:0030436">
    <property type="term" value="P:asexual sporulation"/>
    <property type="evidence" value="ECO:0007669"/>
    <property type="project" value="InterPro"/>
</dbReference>
<accession>A0A3Q9RI69</accession>
<sequence length="322" mass="36627">MRSSAPFPSKGVDGLTVYVDIIWLLNWLFDCLLLYWTAIILKRRVPLWRLVAGGLVGSFIIALAFTSYSALTDNIYMKLLFSVFMVLTVFGFIRLKLFLKTLMTLYFVTFLSGGILLGLHYFFSFQVAEMSTSTQMGMNRFGDPMSWLFVALGFPLAWQFSKRMLDGMEMTKLNYDQIVTVTVEVADFKAEFQGLIDSGNQLYDPISRSPVMIASIVGQESHIPADMLELFENPDTMLQEGEMTNYTWAERIRVIPYKVVGQSHQLLTAIKPDSLRIQYDEKVYEVERGLVSFTLQQLSAENTYQCIVHPKMLTGIPVPNAS</sequence>
<dbReference type="Proteomes" id="UP000283095">
    <property type="component" value="Chromosome"/>
</dbReference>
<keyword evidence="2" id="KW-1133">Transmembrane helix</keyword>
<evidence type="ECO:0008006" key="5">
    <source>
        <dbReference type="Google" id="ProtNLM"/>
    </source>
</evidence>
<name>A0A3Q9RI69_9BACI</name>
<organism evidence="3 4">
    <name type="scientific">Peribacillus asahii</name>
    <dbReference type="NCBI Taxonomy" id="228899"/>
    <lineage>
        <taxon>Bacteria</taxon>
        <taxon>Bacillati</taxon>
        <taxon>Bacillota</taxon>
        <taxon>Bacilli</taxon>
        <taxon>Bacillales</taxon>
        <taxon>Bacillaceae</taxon>
        <taxon>Peribacillus</taxon>
    </lineage>
</organism>
<dbReference type="NCBIfam" id="TIGR02854">
    <property type="entry name" value="spore_II_GA"/>
    <property type="match status" value="1"/>
</dbReference>
<dbReference type="InterPro" id="IPR005081">
    <property type="entry name" value="SpoIIGA"/>
</dbReference>
<evidence type="ECO:0000256" key="2">
    <source>
        <dbReference type="SAM" id="Phobius"/>
    </source>
</evidence>
<dbReference type="PIRSF" id="PIRSF018571">
    <property type="entry name" value="SpoIIGA"/>
    <property type="match status" value="1"/>
</dbReference>
<dbReference type="AlphaFoldDB" id="A0A3Q9RI69"/>
<evidence type="ECO:0000313" key="3">
    <source>
        <dbReference type="EMBL" id="AZV42179.1"/>
    </source>
</evidence>
<evidence type="ECO:0000256" key="1">
    <source>
        <dbReference type="PIRSR" id="PIRSR018571-1"/>
    </source>
</evidence>
<evidence type="ECO:0000313" key="4">
    <source>
        <dbReference type="Proteomes" id="UP000283095"/>
    </source>
</evidence>
<dbReference type="KEGG" id="pasa:BAOM_1569"/>
<feature type="transmembrane region" description="Helical" evidence="2">
    <location>
        <begin position="75"/>
        <end position="93"/>
    </location>
</feature>
<gene>
    <name evidence="3" type="ORF">BAOM_1569</name>
</gene>
<protein>
    <recommendedName>
        <fullName evidence="5">Sporulation sigma-E factor-processing peptidase</fullName>
    </recommendedName>
</protein>
<feature type="active site" evidence="1">
    <location>
        <position position="197"/>
    </location>
</feature>
<feature type="transmembrane region" description="Helical" evidence="2">
    <location>
        <begin position="105"/>
        <end position="124"/>
    </location>
</feature>
<dbReference type="EMBL" id="CP026095">
    <property type="protein sequence ID" value="AZV42179.1"/>
    <property type="molecule type" value="Genomic_DNA"/>
</dbReference>
<keyword evidence="2" id="KW-0472">Membrane</keyword>
<reference evidence="3 4" key="1">
    <citation type="submission" date="2018-01" db="EMBL/GenBank/DDBJ databases">
        <title>Bacillus asahii Genome sequencing and assembly.</title>
        <authorList>
            <person name="Jiang H."/>
            <person name="Feng Y."/>
            <person name="Zhao F."/>
            <person name="Lin X."/>
        </authorList>
    </citation>
    <scope>NUCLEOTIDE SEQUENCE [LARGE SCALE GENOMIC DNA]</scope>
    <source>
        <strain evidence="3 4">OM18</strain>
    </source>
</reference>
<dbReference type="GO" id="GO:0004190">
    <property type="term" value="F:aspartic-type endopeptidase activity"/>
    <property type="evidence" value="ECO:0007669"/>
    <property type="project" value="InterPro"/>
</dbReference>
<feature type="transmembrane region" description="Helical" evidence="2">
    <location>
        <begin position="144"/>
        <end position="161"/>
    </location>
</feature>
<keyword evidence="2" id="KW-0812">Transmembrane</keyword>
<feature type="transmembrane region" description="Helical" evidence="2">
    <location>
        <begin position="15"/>
        <end position="35"/>
    </location>
</feature>
<proteinExistence type="predicted"/>
<feature type="transmembrane region" description="Helical" evidence="2">
    <location>
        <begin position="47"/>
        <end position="69"/>
    </location>
</feature>
<dbReference type="Pfam" id="PF03419">
    <property type="entry name" value="Peptidase_U4"/>
    <property type="match status" value="1"/>
</dbReference>